<evidence type="ECO:0000313" key="2">
    <source>
        <dbReference type="Proteomes" id="UP000179860"/>
    </source>
</evidence>
<keyword evidence="2" id="KW-1185">Reference proteome</keyword>
<organism evidence="1 2">
    <name type="scientific">Paraburkholderia sprentiae WSM5005</name>
    <dbReference type="NCBI Taxonomy" id="754502"/>
    <lineage>
        <taxon>Bacteria</taxon>
        <taxon>Pseudomonadati</taxon>
        <taxon>Pseudomonadota</taxon>
        <taxon>Betaproteobacteria</taxon>
        <taxon>Burkholderiales</taxon>
        <taxon>Burkholderiaceae</taxon>
        <taxon>Paraburkholderia</taxon>
    </lineage>
</organism>
<dbReference type="Proteomes" id="UP000179860">
    <property type="component" value="Chromosome 1"/>
</dbReference>
<gene>
    <name evidence="1" type="ORF">BJG93_02680</name>
</gene>
<protein>
    <submittedName>
        <fullName evidence="1">DUF4279 domain-containing protein</fullName>
    </submittedName>
</protein>
<name>A0A1I9YDN5_9BURK</name>
<reference evidence="1" key="1">
    <citation type="submission" date="2016-09" db="EMBL/GenBank/DDBJ databases">
        <title>The Complete Genome of Burkholderia sprentiae wsm5005.</title>
        <authorList>
            <person name="De Meyer S."/>
            <person name="Wang P."/>
            <person name="Terpolilli J."/>
        </authorList>
    </citation>
    <scope>NUCLEOTIDE SEQUENCE [LARGE SCALE GENOMIC DNA]</scope>
    <source>
        <strain evidence="1">WSM5005</strain>
    </source>
</reference>
<dbReference type="EMBL" id="CP017561">
    <property type="protein sequence ID" value="APA84418.1"/>
    <property type="molecule type" value="Genomic_DNA"/>
</dbReference>
<sequence>MVTTHQLAHASFTIYQDVERPEFWTNYFGVEPDMQSVRGQFRTTPSGRTSKYPARIGVWGVHSKGHVQSNILAPHLRYLVERLALPRSDLPELLKRTGAHMRFFCYWDNESGDRVPDVPDDIRTMMEAMGGTVEIDEYR</sequence>
<dbReference type="KEGG" id="pspw:BJG93_02680"/>
<proteinExistence type="predicted"/>
<reference evidence="1" key="2">
    <citation type="submission" date="2021-06" db="EMBL/GenBank/DDBJ databases">
        <authorList>
            <person name="Rogers T.H."/>
            <person name="Ramsay J.P."/>
            <person name="Wang P."/>
            <person name="Terpolilli J."/>
        </authorList>
    </citation>
    <scope>NUCLEOTIDE SEQUENCE [LARGE SCALE GENOMIC DNA]</scope>
    <source>
        <strain evidence="1">WSM5005</strain>
    </source>
</reference>
<accession>A0A1I9YDN5</accession>
<evidence type="ECO:0000313" key="1">
    <source>
        <dbReference type="EMBL" id="APA84418.1"/>
    </source>
</evidence>
<dbReference type="RefSeq" id="WP_034479519.1">
    <property type="nucleotide sequence ID" value="NZ_CP017561.2"/>
</dbReference>
<dbReference type="OrthoDB" id="9095800at2"/>
<dbReference type="AlphaFoldDB" id="A0A1I9YDN5"/>